<comment type="caution">
    <text evidence="15">The sequence shown here is derived from an EMBL/GenBank/DDBJ whole genome shotgun (WGS) entry which is preliminary data.</text>
</comment>
<keyword evidence="5" id="KW-0349">Heme</keyword>
<feature type="domain" description="Cytochrome b561 bacterial/Ni-hydrogenase" evidence="14">
    <location>
        <begin position="8"/>
        <end position="175"/>
    </location>
</feature>
<comment type="similarity">
    <text evidence="12">Belongs to the cytochrome b561 family.</text>
</comment>
<evidence type="ECO:0000256" key="6">
    <source>
        <dbReference type="ARBA" id="ARBA00022692"/>
    </source>
</evidence>
<evidence type="ECO:0000313" key="16">
    <source>
        <dbReference type="Proteomes" id="UP000648075"/>
    </source>
</evidence>
<keyword evidence="7" id="KW-0479">Metal-binding</keyword>
<dbReference type="RefSeq" id="WP_189619893.1">
    <property type="nucleotide sequence ID" value="NZ_BMZA01000002.1"/>
</dbReference>
<dbReference type="EMBL" id="BMZA01000002">
    <property type="protein sequence ID" value="GGY96098.1"/>
    <property type="molecule type" value="Genomic_DNA"/>
</dbReference>
<keyword evidence="3" id="KW-0813">Transport</keyword>
<evidence type="ECO:0000256" key="5">
    <source>
        <dbReference type="ARBA" id="ARBA00022617"/>
    </source>
</evidence>
<dbReference type="GO" id="GO:0046872">
    <property type="term" value="F:metal ion binding"/>
    <property type="evidence" value="ECO:0007669"/>
    <property type="project" value="UniProtKB-KW"/>
</dbReference>
<protein>
    <recommendedName>
        <fullName evidence="14">Cytochrome b561 bacterial/Ni-hydrogenase domain-containing protein</fullName>
    </recommendedName>
</protein>
<evidence type="ECO:0000256" key="2">
    <source>
        <dbReference type="ARBA" id="ARBA00004651"/>
    </source>
</evidence>
<reference evidence="15" key="2">
    <citation type="submission" date="2020-09" db="EMBL/GenBank/DDBJ databases">
        <authorList>
            <person name="Sun Q."/>
            <person name="Kim S."/>
        </authorList>
    </citation>
    <scope>NUCLEOTIDE SEQUENCE</scope>
    <source>
        <strain evidence="15">KCTC 32255</strain>
    </source>
</reference>
<gene>
    <name evidence="15" type="ORF">GCM10011614_08560</name>
</gene>
<evidence type="ECO:0000256" key="10">
    <source>
        <dbReference type="ARBA" id="ARBA00023004"/>
    </source>
</evidence>
<keyword evidence="16" id="KW-1185">Reference proteome</keyword>
<evidence type="ECO:0000259" key="14">
    <source>
        <dbReference type="Pfam" id="PF01292"/>
    </source>
</evidence>
<evidence type="ECO:0000256" key="13">
    <source>
        <dbReference type="SAM" id="Phobius"/>
    </source>
</evidence>
<evidence type="ECO:0000256" key="9">
    <source>
        <dbReference type="ARBA" id="ARBA00022989"/>
    </source>
</evidence>
<dbReference type="Proteomes" id="UP000648075">
    <property type="component" value="Unassembled WGS sequence"/>
</dbReference>
<evidence type="ECO:0000256" key="12">
    <source>
        <dbReference type="ARBA" id="ARBA00037975"/>
    </source>
</evidence>
<dbReference type="InterPro" id="IPR011577">
    <property type="entry name" value="Cyt_b561_bac/Ni-Hgenase"/>
</dbReference>
<sequence length="175" mass="18986">MNTTASARYTRTAIVLHWLIAVLILANFALAWGSEDLSKAAHAAAMGYHKSIGLSILALSLVRLFWRIGHKAPPYLPSVSPLEARAATVTTWGFYALMIAIPLSGWAMVSGGQKPLEYFGLFPVAKLPVTKALAEAGHESHEVLAFLFLALLALHLAGALKHRLIDKDGTLQRMM</sequence>
<comment type="subcellular location">
    <subcellularLocation>
        <location evidence="2">Cell membrane</location>
        <topology evidence="2">Multi-pass membrane protein</topology>
    </subcellularLocation>
</comment>
<feature type="transmembrane region" description="Helical" evidence="13">
    <location>
        <begin position="12"/>
        <end position="33"/>
    </location>
</feature>
<feature type="transmembrane region" description="Helical" evidence="13">
    <location>
        <begin position="45"/>
        <end position="66"/>
    </location>
</feature>
<evidence type="ECO:0000256" key="11">
    <source>
        <dbReference type="ARBA" id="ARBA00023136"/>
    </source>
</evidence>
<dbReference type="InterPro" id="IPR016174">
    <property type="entry name" value="Di-haem_cyt_TM"/>
</dbReference>
<evidence type="ECO:0000256" key="3">
    <source>
        <dbReference type="ARBA" id="ARBA00022448"/>
    </source>
</evidence>
<evidence type="ECO:0000256" key="1">
    <source>
        <dbReference type="ARBA" id="ARBA00001970"/>
    </source>
</evidence>
<dbReference type="AlphaFoldDB" id="A0A918PBF3"/>
<name>A0A918PBF3_9SPHN</name>
<keyword evidence="6 13" id="KW-0812">Transmembrane</keyword>
<reference evidence="15" key="1">
    <citation type="journal article" date="2014" name="Int. J. Syst. Evol. Microbiol.">
        <title>Complete genome sequence of Corynebacterium casei LMG S-19264T (=DSM 44701T), isolated from a smear-ripened cheese.</title>
        <authorList>
            <consortium name="US DOE Joint Genome Institute (JGI-PGF)"/>
            <person name="Walter F."/>
            <person name="Albersmeier A."/>
            <person name="Kalinowski J."/>
            <person name="Ruckert C."/>
        </authorList>
    </citation>
    <scope>NUCLEOTIDE SEQUENCE</scope>
    <source>
        <strain evidence="15">KCTC 32255</strain>
    </source>
</reference>
<dbReference type="GO" id="GO:0005886">
    <property type="term" value="C:plasma membrane"/>
    <property type="evidence" value="ECO:0007669"/>
    <property type="project" value="UniProtKB-SubCell"/>
</dbReference>
<dbReference type="Pfam" id="PF01292">
    <property type="entry name" value="Ni_hydr_CYTB"/>
    <property type="match status" value="1"/>
</dbReference>
<keyword evidence="10" id="KW-0408">Iron</keyword>
<evidence type="ECO:0000256" key="4">
    <source>
        <dbReference type="ARBA" id="ARBA00022475"/>
    </source>
</evidence>
<evidence type="ECO:0000256" key="7">
    <source>
        <dbReference type="ARBA" id="ARBA00022723"/>
    </source>
</evidence>
<keyword evidence="8" id="KW-0249">Electron transport</keyword>
<keyword evidence="4" id="KW-1003">Cell membrane</keyword>
<dbReference type="GO" id="GO:0020037">
    <property type="term" value="F:heme binding"/>
    <property type="evidence" value="ECO:0007669"/>
    <property type="project" value="TreeGrafter"/>
</dbReference>
<feature type="transmembrane region" description="Helical" evidence="13">
    <location>
        <begin position="143"/>
        <end position="165"/>
    </location>
</feature>
<dbReference type="PANTHER" id="PTHR30529">
    <property type="entry name" value="CYTOCHROME B561"/>
    <property type="match status" value="1"/>
</dbReference>
<accession>A0A918PBF3</accession>
<dbReference type="SUPFAM" id="SSF81342">
    <property type="entry name" value="Transmembrane di-heme cytochromes"/>
    <property type="match status" value="1"/>
</dbReference>
<organism evidence="15 16">
    <name type="scientific">Novosphingobium colocasiae</name>
    <dbReference type="NCBI Taxonomy" id="1256513"/>
    <lineage>
        <taxon>Bacteria</taxon>
        <taxon>Pseudomonadati</taxon>
        <taxon>Pseudomonadota</taxon>
        <taxon>Alphaproteobacteria</taxon>
        <taxon>Sphingomonadales</taxon>
        <taxon>Sphingomonadaceae</taxon>
        <taxon>Novosphingobium</taxon>
    </lineage>
</organism>
<proteinExistence type="inferred from homology"/>
<comment type="cofactor">
    <cofactor evidence="1">
        <name>heme b</name>
        <dbReference type="ChEBI" id="CHEBI:60344"/>
    </cofactor>
</comment>
<feature type="transmembrane region" description="Helical" evidence="13">
    <location>
        <begin position="86"/>
        <end position="109"/>
    </location>
</feature>
<dbReference type="GO" id="GO:0009055">
    <property type="term" value="F:electron transfer activity"/>
    <property type="evidence" value="ECO:0007669"/>
    <property type="project" value="InterPro"/>
</dbReference>
<evidence type="ECO:0000313" key="15">
    <source>
        <dbReference type="EMBL" id="GGY96098.1"/>
    </source>
</evidence>
<keyword evidence="9 13" id="KW-1133">Transmembrane helix</keyword>
<dbReference type="Gene3D" id="1.20.950.20">
    <property type="entry name" value="Transmembrane di-heme cytochromes, Chain C"/>
    <property type="match status" value="1"/>
</dbReference>
<dbReference type="InterPro" id="IPR052168">
    <property type="entry name" value="Cytochrome_b561_oxidase"/>
</dbReference>
<evidence type="ECO:0000256" key="8">
    <source>
        <dbReference type="ARBA" id="ARBA00022982"/>
    </source>
</evidence>
<dbReference type="GO" id="GO:0022904">
    <property type="term" value="P:respiratory electron transport chain"/>
    <property type="evidence" value="ECO:0007669"/>
    <property type="project" value="InterPro"/>
</dbReference>
<dbReference type="PANTHER" id="PTHR30529:SF1">
    <property type="entry name" value="CYTOCHROME B561 HOMOLOG 2"/>
    <property type="match status" value="1"/>
</dbReference>
<keyword evidence="11 13" id="KW-0472">Membrane</keyword>